<evidence type="ECO:0000313" key="2">
    <source>
        <dbReference type="EMBL" id="CAD9090012.1"/>
    </source>
</evidence>
<proteinExistence type="predicted"/>
<feature type="region of interest" description="Disordered" evidence="1">
    <location>
        <begin position="352"/>
        <end position="380"/>
    </location>
</feature>
<gene>
    <name evidence="2" type="ORF">ACAT0790_LOCUS2309</name>
</gene>
<sequence length="392" mass="43341">MAGADPRAAVTAPSQDQWKELLIRAWDGYCAVTPDHERSFQSFSSVLPKGAVSTEPVAAKRSWKERAEAGMEEQEEARPAAAVTVRNMPGTVLAEFQSSAASVKALRQEIYERTHFKYPPGVQRLVRTGHAEPVKDSDSLVPGEPLEVTLVVDETPLWTWELEKSPNGEVLEMDGPLLKCPKLATDYVNVLTKEPVQGGRHYFQFVMHSIGDEQWVGLVTRQDVAGSRVSGRVLKGYTYYCGRMRHGGNGGNVVDGRGAFHVGKRAVKEFKSLKPKGDVVGMLLDLDDAKAVVFDLNGVVQGACKVKEDRLWLVTHLDRPDDCVELRKLPWTEAPDATKDALAEPLCNSEKGKMTNWMDQSDDEDDGDRDGMRGGGNIPHMTAYQTKLMRGY</sequence>
<reference evidence="2" key="1">
    <citation type="submission" date="2021-01" db="EMBL/GenBank/DDBJ databases">
        <authorList>
            <person name="Corre E."/>
            <person name="Pelletier E."/>
            <person name="Niang G."/>
            <person name="Scheremetjew M."/>
            <person name="Finn R."/>
            <person name="Kale V."/>
            <person name="Holt S."/>
            <person name="Cochrane G."/>
            <person name="Meng A."/>
            <person name="Brown T."/>
            <person name="Cohen L."/>
        </authorList>
    </citation>
    <scope>NUCLEOTIDE SEQUENCE</scope>
    <source>
        <strain evidence="2">OF101</strain>
    </source>
</reference>
<dbReference type="EMBL" id="HBGE01003829">
    <property type="protein sequence ID" value="CAD9090012.1"/>
    <property type="molecule type" value="Transcribed_RNA"/>
</dbReference>
<dbReference type="Gene3D" id="2.60.120.920">
    <property type="match status" value="1"/>
</dbReference>
<dbReference type="AlphaFoldDB" id="A0A7S1KZU9"/>
<organism evidence="2">
    <name type="scientific">Alexandrium catenella</name>
    <name type="common">Red tide dinoflagellate</name>
    <name type="synonym">Gonyaulax catenella</name>
    <dbReference type="NCBI Taxonomy" id="2925"/>
    <lineage>
        <taxon>Eukaryota</taxon>
        <taxon>Sar</taxon>
        <taxon>Alveolata</taxon>
        <taxon>Dinophyceae</taxon>
        <taxon>Gonyaulacales</taxon>
        <taxon>Pyrocystaceae</taxon>
        <taxon>Alexandrium</taxon>
    </lineage>
</organism>
<dbReference type="InterPro" id="IPR013320">
    <property type="entry name" value="ConA-like_dom_sf"/>
</dbReference>
<dbReference type="InterPro" id="IPR043136">
    <property type="entry name" value="B30.2/SPRY_sf"/>
</dbReference>
<accession>A0A7S1KZU9</accession>
<dbReference type="SUPFAM" id="SSF49899">
    <property type="entry name" value="Concanavalin A-like lectins/glucanases"/>
    <property type="match status" value="1"/>
</dbReference>
<evidence type="ECO:0000256" key="1">
    <source>
        <dbReference type="SAM" id="MobiDB-lite"/>
    </source>
</evidence>
<name>A0A7S1KZU9_ALECA</name>
<protein>
    <submittedName>
        <fullName evidence="2">Uncharacterized protein</fullName>
    </submittedName>
</protein>